<proteinExistence type="predicted"/>
<evidence type="ECO:0000313" key="3">
    <source>
        <dbReference type="Proteomes" id="UP001366166"/>
    </source>
</evidence>
<dbReference type="InterPro" id="IPR025048">
    <property type="entry name" value="DUF3987"/>
</dbReference>
<dbReference type="Pfam" id="PF13148">
    <property type="entry name" value="DUF3987"/>
    <property type="match status" value="1"/>
</dbReference>
<dbReference type="Proteomes" id="UP001366166">
    <property type="component" value="Chromosome"/>
</dbReference>
<dbReference type="KEGG" id="dmp:FAK_31040"/>
<gene>
    <name evidence="2" type="ORF">FAK_31040</name>
</gene>
<reference evidence="3" key="1">
    <citation type="journal article" date="2023" name="Arch. Microbiol.">
        <title>Desulfoferula mesophilus gen. nov. sp. nov., a mesophilic sulfate-reducing bacterium isolated from a brackish lake sediment.</title>
        <authorList>
            <person name="Watanabe T."/>
            <person name="Yabe T."/>
            <person name="Tsuji J.M."/>
            <person name="Fukui M."/>
        </authorList>
    </citation>
    <scope>NUCLEOTIDE SEQUENCE [LARGE SCALE GENOMIC DNA]</scope>
    <source>
        <strain evidence="3">12FAK</strain>
    </source>
</reference>
<sequence>MRDIIVVGDDDRATPGNPGRTKAMAAARAVGGKVVLPSFVKPSKEKTDFNDLAQDEGLEAVRSQVEAAQEPGSVETAPIEGPAAWEPNIRSWPVLPRAALHGLAGDFARMACEDSEADPAAVLGTFLVRFGIEAGPGPHVQVGEAVHPPRLFAVVVGASSKARKGTSGQPVERLFTFQDSRGHIPAHRSPGPLSTGEGLVFRVRDPVETWQVDKRTGQGQFVVTDPGEENKRLYVLDEELAAALQCTKREGNTLSTVLRTLWDTGNVEPLTKSNRTKVTGAHIGIVTHITGPELDRQLGEVEALNGYANRFLWLCARRRKLVPFPKAMPQAGVERLQGRVLAALGACREPRLVQLAPGARDLWRCTYPELTQDHPGLAGSVINRGEAQVLRLALIYALLDCADQIESCHLEAALALWAYCRDSALYIFGGREPDSVAQRVVSALEDGPLSATELFKVFNNHVSKARLAAALQELIASGRVAEKREPAKTKPKTVFTLCEQCELCELSPADLRGGKDNSQNSHNSQANFDLAVDRWAGPPEVEI</sequence>
<evidence type="ECO:0008006" key="4">
    <source>
        <dbReference type="Google" id="ProtNLM"/>
    </source>
</evidence>
<keyword evidence="3" id="KW-1185">Reference proteome</keyword>
<name>A0AAU9EFU3_9BACT</name>
<accession>A0AAU9EFU3</accession>
<evidence type="ECO:0000256" key="1">
    <source>
        <dbReference type="SAM" id="MobiDB-lite"/>
    </source>
</evidence>
<organism evidence="2 3">
    <name type="scientific">Desulfoferula mesophila</name>
    <dbReference type="NCBI Taxonomy" id="3058419"/>
    <lineage>
        <taxon>Bacteria</taxon>
        <taxon>Pseudomonadati</taxon>
        <taxon>Thermodesulfobacteriota</taxon>
        <taxon>Desulfarculia</taxon>
        <taxon>Desulfarculales</taxon>
        <taxon>Desulfarculaceae</taxon>
        <taxon>Desulfoferula</taxon>
    </lineage>
</organism>
<protein>
    <recommendedName>
        <fullName evidence="4">DUF3987 domain-containing protein</fullName>
    </recommendedName>
</protein>
<dbReference type="EMBL" id="AP028679">
    <property type="protein sequence ID" value="BEQ16038.1"/>
    <property type="molecule type" value="Genomic_DNA"/>
</dbReference>
<feature type="compositionally biased region" description="Basic and acidic residues" evidence="1">
    <location>
        <begin position="1"/>
        <end position="13"/>
    </location>
</feature>
<feature type="region of interest" description="Disordered" evidence="1">
    <location>
        <begin position="1"/>
        <end position="20"/>
    </location>
</feature>
<dbReference type="RefSeq" id="WP_338601303.1">
    <property type="nucleotide sequence ID" value="NZ_AP028679.1"/>
</dbReference>
<dbReference type="AlphaFoldDB" id="A0AAU9EFU3"/>
<evidence type="ECO:0000313" key="2">
    <source>
        <dbReference type="EMBL" id="BEQ16038.1"/>
    </source>
</evidence>